<name>A0AA36I054_9DINO</name>
<evidence type="ECO:0000313" key="3">
    <source>
        <dbReference type="Proteomes" id="UP001178507"/>
    </source>
</evidence>
<reference evidence="2" key="1">
    <citation type="submission" date="2023-08" db="EMBL/GenBank/DDBJ databases">
        <authorList>
            <person name="Chen Y."/>
            <person name="Shah S."/>
            <person name="Dougan E. K."/>
            <person name="Thang M."/>
            <person name="Chan C."/>
        </authorList>
    </citation>
    <scope>NUCLEOTIDE SEQUENCE</scope>
</reference>
<evidence type="ECO:0000313" key="2">
    <source>
        <dbReference type="EMBL" id="CAJ1378612.1"/>
    </source>
</evidence>
<accession>A0AA36I054</accession>
<sequence>MAVAGDSDDTEEVETDESGMAVCGHYLPPDCKDWLKRPEDEVQYQYEGNVMMVYAILRQSQVFQKIGTLSIGRRRHVGLGGLYTAMP</sequence>
<organism evidence="2 3">
    <name type="scientific">Effrenium voratum</name>
    <dbReference type="NCBI Taxonomy" id="2562239"/>
    <lineage>
        <taxon>Eukaryota</taxon>
        <taxon>Sar</taxon>
        <taxon>Alveolata</taxon>
        <taxon>Dinophyceae</taxon>
        <taxon>Suessiales</taxon>
        <taxon>Symbiodiniaceae</taxon>
        <taxon>Effrenium</taxon>
    </lineage>
</organism>
<gene>
    <name evidence="2" type="ORF">EVOR1521_LOCUS7109</name>
</gene>
<protein>
    <submittedName>
        <fullName evidence="2">Uncharacterized protein</fullName>
    </submittedName>
</protein>
<evidence type="ECO:0000256" key="1">
    <source>
        <dbReference type="SAM" id="MobiDB-lite"/>
    </source>
</evidence>
<keyword evidence="3" id="KW-1185">Reference proteome</keyword>
<feature type="region of interest" description="Disordered" evidence="1">
    <location>
        <begin position="1"/>
        <end position="21"/>
    </location>
</feature>
<dbReference type="EMBL" id="CAUJNA010000557">
    <property type="protein sequence ID" value="CAJ1378612.1"/>
    <property type="molecule type" value="Genomic_DNA"/>
</dbReference>
<dbReference type="Proteomes" id="UP001178507">
    <property type="component" value="Unassembled WGS sequence"/>
</dbReference>
<comment type="caution">
    <text evidence="2">The sequence shown here is derived from an EMBL/GenBank/DDBJ whole genome shotgun (WGS) entry which is preliminary data.</text>
</comment>
<proteinExistence type="predicted"/>
<feature type="compositionally biased region" description="Acidic residues" evidence="1">
    <location>
        <begin position="1"/>
        <end position="17"/>
    </location>
</feature>
<dbReference type="AlphaFoldDB" id="A0AA36I054"/>